<dbReference type="PANTHER" id="PTHR10783:SF103">
    <property type="entry name" value="SOLUTE CARRIER FAMILY 53 MEMBER 1"/>
    <property type="match status" value="1"/>
</dbReference>
<dbReference type="InterPro" id="IPR004342">
    <property type="entry name" value="EXS_C"/>
</dbReference>
<dbReference type="Proteomes" id="UP001479436">
    <property type="component" value="Unassembled WGS sequence"/>
</dbReference>
<proteinExistence type="inferred from homology"/>
<accession>A0ABR2W8Y7</accession>
<reference evidence="9 10" key="1">
    <citation type="submission" date="2023-04" db="EMBL/GenBank/DDBJ databases">
        <title>Genome of Basidiobolus ranarum AG-B5.</title>
        <authorList>
            <person name="Stajich J.E."/>
            <person name="Carter-House D."/>
            <person name="Gryganskyi A."/>
        </authorList>
    </citation>
    <scope>NUCLEOTIDE SEQUENCE [LARGE SCALE GENOMIC DNA]</scope>
    <source>
        <strain evidence="9 10">AG-B5</strain>
    </source>
</reference>
<keyword evidence="3 6" id="KW-0812">Transmembrane</keyword>
<evidence type="ECO:0000256" key="2">
    <source>
        <dbReference type="ARBA" id="ARBA00009665"/>
    </source>
</evidence>
<dbReference type="Pfam" id="PF03124">
    <property type="entry name" value="EXS"/>
    <property type="match status" value="1"/>
</dbReference>
<comment type="similarity">
    <text evidence="2">Belongs to the SYG1 (TC 2.A.94) family.</text>
</comment>
<dbReference type="PANTHER" id="PTHR10783">
    <property type="entry name" value="XENOTROPIC AND POLYTROPIC RETROVIRUS RECEPTOR 1-RELATED"/>
    <property type="match status" value="1"/>
</dbReference>
<evidence type="ECO:0000256" key="6">
    <source>
        <dbReference type="SAM" id="Phobius"/>
    </source>
</evidence>
<organism evidence="9 10">
    <name type="scientific">Basidiobolus ranarum</name>
    <dbReference type="NCBI Taxonomy" id="34480"/>
    <lineage>
        <taxon>Eukaryota</taxon>
        <taxon>Fungi</taxon>
        <taxon>Fungi incertae sedis</taxon>
        <taxon>Zoopagomycota</taxon>
        <taxon>Entomophthoromycotina</taxon>
        <taxon>Basidiobolomycetes</taxon>
        <taxon>Basidiobolales</taxon>
        <taxon>Basidiobolaceae</taxon>
        <taxon>Basidiobolus</taxon>
    </lineage>
</organism>
<sequence length="758" mass="88681">MKFAKYLETESVPEWKQKYIDYKALKKALKRIEEKQGPQKKSKPALLFSPVLGPTRYAQSVKDVSIEQRRASNGNIGNVFRRKSQAEVVTRPKASEREPFLRSRTLNALSMPSYTLNMTESLESTSRLQIELARRSPEERSFFELLDKELEKICQFYDEKEKEAVKRLYALREQVLVLEAATTGGEGPSSEHVNYHRIDNTKKDGHNCDDCDLVYNDPVDPEEVERRREEIASNEKALKHRLEKALLEYYRSVELLKNYKILNHTGFMKILKKFEKTAHWKCTQLYMAKAESRNFVASTILDKIIVQTETLYTDVFDGASRKEAMDSLRIPDLKKRSFYSTALRSGLYIGLSLPVFFRSVYLAMDPEVRKSVPYADITLQIYGGLLLPIIFAALFGINIYVWSKNNVNYRFIFEFDPRDHLHRHQFLELPAFFFMVYSYISSFTFSNPLPNQISPDSYPLILICTMVGLFLCPFRILYYTSRRWLIITLYRIVTSPLYSVYFRDFFIADELNSLGYTLINLQLMACAYSYGWENLESRCNIHTYWIAMCIPTLPAWWRFLQCVRRYQDSGQAFPHLANAGKYISSMILLWAAAGARIRGSAEAHALWIFCAILASCYTYVWDIRLDWGFLEPNHKHKFLRQDLAYPWKWAYYFAIISNLFLRFSWVVTASTSVLGTGWDPRLVAFFLALGEVYRRFQWNFFRMENEHINNVGQYRAIKEIPLPFAINTTEKVIAHGLIDTQTQEEQRPFPRRALSHEE</sequence>
<keyword evidence="4 6" id="KW-1133">Transmembrane helix</keyword>
<feature type="transmembrane region" description="Helical" evidence="6">
    <location>
        <begin position="342"/>
        <end position="361"/>
    </location>
</feature>
<dbReference type="EMBL" id="JASJQH010006918">
    <property type="protein sequence ID" value="KAK9727557.1"/>
    <property type="molecule type" value="Genomic_DNA"/>
</dbReference>
<dbReference type="Pfam" id="PF03105">
    <property type="entry name" value="SPX"/>
    <property type="match status" value="2"/>
</dbReference>
<dbReference type="PROSITE" id="PS51382">
    <property type="entry name" value="SPX"/>
    <property type="match status" value="1"/>
</dbReference>
<feature type="transmembrane region" description="Helical" evidence="6">
    <location>
        <begin position="605"/>
        <end position="621"/>
    </location>
</feature>
<gene>
    <name evidence="9" type="primary">SYG1_1</name>
    <name evidence="9" type="ORF">K7432_001764</name>
</gene>
<evidence type="ECO:0000256" key="4">
    <source>
        <dbReference type="ARBA" id="ARBA00022989"/>
    </source>
</evidence>
<name>A0ABR2W8Y7_9FUNG</name>
<feature type="domain" description="EXS" evidence="7">
    <location>
        <begin position="538"/>
        <end position="734"/>
    </location>
</feature>
<dbReference type="CDD" id="cd14475">
    <property type="entry name" value="SPX_SYG1_like"/>
    <property type="match status" value="1"/>
</dbReference>
<dbReference type="InterPro" id="IPR004331">
    <property type="entry name" value="SPX_dom"/>
</dbReference>
<feature type="transmembrane region" description="Helical" evidence="6">
    <location>
        <begin position="649"/>
        <end position="667"/>
    </location>
</feature>
<keyword evidence="5 6" id="KW-0472">Membrane</keyword>
<feature type="transmembrane region" description="Helical" evidence="6">
    <location>
        <begin position="381"/>
        <end position="402"/>
    </location>
</feature>
<evidence type="ECO:0000313" key="10">
    <source>
        <dbReference type="Proteomes" id="UP001479436"/>
    </source>
</evidence>
<evidence type="ECO:0000259" key="7">
    <source>
        <dbReference type="PROSITE" id="PS51380"/>
    </source>
</evidence>
<evidence type="ECO:0000256" key="3">
    <source>
        <dbReference type="ARBA" id="ARBA00022692"/>
    </source>
</evidence>
<feature type="domain" description="SPX" evidence="8">
    <location>
        <begin position="1"/>
        <end position="288"/>
    </location>
</feature>
<evidence type="ECO:0000256" key="5">
    <source>
        <dbReference type="ARBA" id="ARBA00023136"/>
    </source>
</evidence>
<comment type="caution">
    <text evidence="9">The sequence shown here is derived from an EMBL/GenBank/DDBJ whole genome shotgun (WGS) entry which is preliminary data.</text>
</comment>
<evidence type="ECO:0000256" key="1">
    <source>
        <dbReference type="ARBA" id="ARBA00004141"/>
    </source>
</evidence>
<keyword evidence="10" id="KW-1185">Reference proteome</keyword>
<feature type="transmembrane region" description="Helical" evidence="6">
    <location>
        <begin position="426"/>
        <end position="445"/>
    </location>
</feature>
<comment type="subcellular location">
    <subcellularLocation>
        <location evidence="1">Membrane</location>
        <topology evidence="1">Multi-pass membrane protein</topology>
    </subcellularLocation>
</comment>
<dbReference type="PROSITE" id="PS51380">
    <property type="entry name" value="EXS"/>
    <property type="match status" value="1"/>
</dbReference>
<keyword evidence="9" id="KW-0675">Receptor</keyword>
<evidence type="ECO:0000313" key="9">
    <source>
        <dbReference type="EMBL" id="KAK9727557.1"/>
    </source>
</evidence>
<protein>
    <submittedName>
        <fullName evidence="9">Xenotropic and polytropic retrovirus receptor 1</fullName>
    </submittedName>
</protein>
<evidence type="ECO:0000259" key="8">
    <source>
        <dbReference type="PROSITE" id="PS51382"/>
    </source>
</evidence>
<feature type="transmembrane region" description="Helical" evidence="6">
    <location>
        <begin position="457"/>
        <end position="477"/>
    </location>
</feature>